<feature type="transmembrane region" description="Helical" evidence="1">
    <location>
        <begin position="65"/>
        <end position="82"/>
    </location>
</feature>
<dbReference type="EMBL" id="PFOD01000022">
    <property type="protein sequence ID" value="PIZ66155.1"/>
    <property type="molecule type" value="Genomic_DNA"/>
</dbReference>
<evidence type="ECO:0008006" key="4">
    <source>
        <dbReference type="Google" id="ProtNLM"/>
    </source>
</evidence>
<feature type="transmembrane region" description="Helical" evidence="1">
    <location>
        <begin position="109"/>
        <end position="130"/>
    </location>
</feature>
<feature type="transmembrane region" description="Helical" evidence="1">
    <location>
        <begin position="142"/>
        <end position="162"/>
    </location>
</feature>
<dbReference type="Proteomes" id="UP000230027">
    <property type="component" value="Unassembled WGS sequence"/>
</dbReference>
<comment type="caution">
    <text evidence="2">The sequence shown here is derived from an EMBL/GenBank/DDBJ whole genome shotgun (WGS) entry which is preliminary data.</text>
</comment>
<evidence type="ECO:0000313" key="3">
    <source>
        <dbReference type="Proteomes" id="UP000230027"/>
    </source>
</evidence>
<accession>A0A2M7U5G1</accession>
<gene>
    <name evidence="2" type="ORF">COY14_00820</name>
</gene>
<dbReference type="InterPro" id="IPR007354">
    <property type="entry name" value="CruF-like"/>
</dbReference>
<evidence type="ECO:0000313" key="2">
    <source>
        <dbReference type="EMBL" id="PIZ66155.1"/>
    </source>
</evidence>
<feature type="transmembrane region" description="Helical" evidence="1">
    <location>
        <begin position="7"/>
        <end position="28"/>
    </location>
</feature>
<organism evidence="2 3">
    <name type="scientific">Candidatus Roizmanbacteria bacterium CG_4_10_14_0_2_um_filter_36_9</name>
    <dbReference type="NCBI Taxonomy" id="1974823"/>
    <lineage>
        <taxon>Bacteria</taxon>
        <taxon>Candidatus Roizmaniibacteriota</taxon>
    </lineage>
</organism>
<keyword evidence="1" id="KW-0472">Membrane</keyword>
<feature type="transmembrane region" description="Helical" evidence="1">
    <location>
        <begin position="182"/>
        <end position="207"/>
    </location>
</feature>
<dbReference type="Pfam" id="PF04240">
    <property type="entry name" value="Caroten_synth"/>
    <property type="match status" value="1"/>
</dbReference>
<proteinExistence type="predicted"/>
<feature type="transmembrane region" description="Helical" evidence="1">
    <location>
        <begin position="40"/>
        <end position="58"/>
    </location>
</feature>
<name>A0A2M7U5G1_9BACT</name>
<reference evidence="3" key="1">
    <citation type="submission" date="2017-09" db="EMBL/GenBank/DDBJ databases">
        <title>Depth-based differentiation of microbial function through sediment-hosted aquifers and enrichment of novel symbionts in the deep terrestrial subsurface.</title>
        <authorList>
            <person name="Probst A.J."/>
            <person name="Ladd B."/>
            <person name="Jarett J.K."/>
            <person name="Geller-Mcgrath D.E."/>
            <person name="Sieber C.M.K."/>
            <person name="Emerson J.B."/>
            <person name="Anantharaman K."/>
            <person name="Thomas B.C."/>
            <person name="Malmstrom R."/>
            <person name="Stieglmeier M."/>
            <person name="Klingl A."/>
            <person name="Woyke T."/>
            <person name="Ryan C.M."/>
            <person name="Banfield J.F."/>
        </authorList>
    </citation>
    <scope>NUCLEOTIDE SEQUENCE [LARGE SCALE GENOMIC DNA]</scope>
</reference>
<protein>
    <recommendedName>
        <fullName evidence="4">Carotenoid biosynthesis protein</fullName>
    </recommendedName>
</protein>
<keyword evidence="1" id="KW-0812">Transmembrane</keyword>
<feature type="transmembrane region" description="Helical" evidence="1">
    <location>
        <begin position="244"/>
        <end position="267"/>
    </location>
</feature>
<sequence length="272" mass="30766">MKQIDKIIWIIFSIIIFTVGINIIGNIFDVALLQVDTYKNFLMLLPVLLLVIHAARTLNIYRATLLIFIASFTGFVFEFYGLKYGTLFGGHYIYAVETLKFMTVPINVILYWAVFIYTGYVVTNSFLYNLGKNKPSLKNKNLKLLPLLIVVDALIVVAIDLFMDPVQVAQGNWSWPNGGPYFGIPIGNFVGWIVITIISTGIVRSYEYFHPTISNAHKSLLMIPVLGYGLLYLTFFSQAIDLDLISVALLGTVTMLPIFVGSLYTYVKRRYI</sequence>
<dbReference type="PANTHER" id="PTHR39419:SF1">
    <property type="entry name" value="SLL0814 PROTEIN"/>
    <property type="match status" value="1"/>
</dbReference>
<dbReference type="PANTHER" id="PTHR39419">
    <property type="entry name" value="SLL0814 PROTEIN"/>
    <property type="match status" value="1"/>
</dbReference>
<evidence type="ECO:0000256" key="1">
    <source>
        <dbReference type="SAM" id="Phobius"/>
    </source>
</evidence>
<keyword evidence="1" id="KW-1133">Transmembrane helix</keyword>
<feature type="transmembrane region" description="Helical" evidence="1">
    <location>
        <begin position="219"/>
        <end position="238"/>
    </location>
</feature>
<dbReference type="AlphaFoldDB" id="A0A2M7U5G1"/>